<dbReference type="SUPFAM" id="SSF47413">
    <property type="entry name" value="lambda repressor-like DNA-binding domains"/>
    <property type="match status" value="1"/>
</dbReference>
<dbReference type="Proteomes" id="UP000077734">
    <property type="component" value="Unassembled WGS sequence"/>
</dbReference>
<proteinExistence type="inferred from homology"/>
<feature type="region of interest" description="Disordered" evidence="5">
    <location>
        <begin position="68"/>
        <end position="88"/>
    </location>
</feature>
<dbReference type="Gene3D" id="1.10.260.40">
    <property type="entry name" value="lambda repressor-like DNA-binding domains"/>
    <property type="match status" value="1"/>
</dbReference>
<dbReference type="CDD" id="cd00093">
    <property type="entry name" value="HTH_XRE"/>
    <property type="match status" value="1"/>
</dbReference>
<feature type="compositionally biased region" description="Basic and acidic residues" evidence="5">
    <location>
        <begin position="78"/>
        <end position="88"/>
    </location>
</feature>
<organism evidence="7 8">
    <name type="scientific">Methylomonas koyamae</name>
    <dbReference type="NCBI Taxonomy" id="702114"/>
    <lineage>
        <taxon>Bacteria</taxon>
        <taxon>Pseudomonadati</taxon>
        <taxon>Pseudomonadota</taxon>
        <taxon>Gammaproteobacteria</taxon>
        <taxon>Methylococcales</taxon>
        <taxon>Methylococcaceae</taxon>
        <taxon>Methylomonas</taxon>
    </lineage>
</organism>
<dbReference type="InterPro" id="IPR010982">
    <property type="entry name" value="Lambda_DNA-bd_dom_sf"/>
</dbReference>
<name>A0AA91DHY5_9GAMM</name>
<sequence length="88" mass="9885">MDAIEIIYRLQRLGKSQAQIARELGVSGGVVNNVIHDRITAYEIARYIAGLLGCRIEEIWPERYSFKPRGPSSHRTKIKAESATGEKT</sequence>
<accession>A0AA91DHY5</accession>
<keyword evidence="8" id="KW-1185">Reference proteome</keyword>
<dbReference type="InterPro" id="IPR001387">
    <property type="entry name" value="Cro/C1-type_HTH"/>
</dbReference>
<feature type="domain" description="HTH cro/C1-type" evidence="6">
    <location>
        <begin position="6"/>
        <end position="59"/>
    </location>
</feature>
<dbReference type="PROSITE" id="PS50943">
    <property type="entry name" value="HTH_CROC1"/>
    <property type="match status" value="1"/>
</dbReference>
<dbReference type="GO" id="GO:0003677">
    <property type="term" value="F:DNA binding"/>
    <property type="evidence" value="ECO:0007669"/>
    <property type="project" value="UniProtKB-KW"/>
</dbReference>
<evidence type="ECO:0000256" key="4">
    <source>
        <dbReference type="ARBA" id="ARBA00023163"/>
    </source>
</evidence>
<evidence type="ECO:0000256" key="2">
    <source>
        <dbReference type="ARBA" id="ARBA00023015"/>
    </source>
</evidence>
<dbReference type="SMART" id="SM00530">
    <property type="entry name" value="HTH_XRE"/>
    <property type="match status" value="1"/>
</dbReference>
<evidence type="ECO:0000256" key="3">
    <source>
        <dbReference type="ARBA" id="ARBA00023125"/>
    </source>
</evidence>
<reference evidence="7 8" key="1">
    <citation type="submission" date="2016-03" db="EMBL/GenBank/DDBJ databases">
        <authorList>
            <person name="Heylen K."/>
            <person name="De Vos P."/>
            <person name="Vekeman B."/>
        </authorList>
    </citation>
    <scope>NUCLEOTIDE SEQUENCE [LARGE SCALE GENOMIC DNA]</scope>
    <source>
        <strain evidence="7 8">R-49807</strain>
    </source>
</reference>
<dbReference type="AlphaFoldDB" id="A0AA91DHY5"/>
<evidence type="ECO:0000313" key="8">
    <source>
        <dbReference type="Proteomes" id="UP000077734"/>
    </source>
</evidence>
<dbReference type="EMBL" id="LUUL01000009">
    <property type="protein sequence ID" value="OAI30246.1"/>
    <property type="molecule type" value="Genomic_DNA"/>
</dbReference>
<evidence type="ECO:0000313" key="7">
    <source>
        <dbReference type="EMBL" id="OAI30246.1"/>
    </source>
</evidence>
<keyword evidence="3" id="KW-0238">DNA-binding</keyword>
<evidence type="ECO:0000256" key="5">
    <source>
        <dbReference type="SAM" id="MobiDB-lite"/>
    </source>
</evidence>
<protein>
    <recommendedName>
        <fullName evidence="6">HTH cro/C1-type domain-containing protein</fullName>
    </recommendedName>
</protein>
<comment type="caution">
    <text evidence="7">The sequence shown here is derived from an EMBL/GenBank/DDBJ whole genome shotgun (WGS) entry which is preliminary data.</text>
</comment>
<dbReference type="Pfam" id="PF13693">
    <property type="entry name" value="HTH_35"/>
    <property type="match status" value="1"/>
</dbReference>
<gene>
    <name evidence="7" type="ORF">A1356_21905</name>
</gene>
<evidence type="ECO:0000259" key="6">
    <source>
        <dbReference type="PROSITE" id="PS50943"/>
    </source>
</evidence>
<dbReference type="InterPro" id="IPR038722">
    <property type="entry name" value="Ner_HTH_dom"/>
</dbReference>
<evidence type="ECO:0000256" key="1">
    <source>
        <dbReference type="ARBA" id="ARBA00006157"/>
    </source>
</evidence>
<keyword evidence="2" id="KW-0805">Transcription regulation</keyword>
<comment type="similarity">
    <text evidence="1">Belongs to the ner transcriptional regulatory family.</text>
</comment>
<keyword evidence="4" id="KW-0804">Transcription</keyword>